<sequence>MSDAAVDSGLLLPCNHHINFFPACRRWYPGRVSKRSVPDGLIDIRAGCSHAAWNVYPYTLTASGRVHLFRGSGSAVAMYLLSPGEACTAACQLSSDRMPLRHPSWLSMTTPPLCR</sequence>
<dbReference type="EMBL" id="AASEBA010000235">
    <property type="protein sequence ID" value="EFC9753122.1"/>
    <property type="molecule type" value="Genomic_DNA"/>
</dbReference>
<dbReference type="Proteomes" id="UP000532204">
    <property type="component" value="Unassembled WGS sequence"/>
</dbReference>
<accession>A0A8S7KDW6</accession>
<evidence type="ECO:0000313" key="1">
    <source>
        <dbReference type="EMBL" id="EFC9753122.1"/>
    </source>
</evidence>
<proteinExistence type="predicted"/>
<comment type="caution">
    <text evidence="1">The sequence shown here is derived from an EMBL/GenBank/DDBJ whole genome shotgun (WGS) entry which is preliminary data.</text>
</comment>
<dbReference type="AlphaFoldDB" id="A0A8S7KDW6"/>
<name>A0A8S7KDW6_ECOLX</name>
<organism evidence="1 2">
    <name type="scientific">Escherichia coli</name>
    <dbReference type="NCBI Taxonomy" id="562"/>
    <lineage>
        <taxon>Bacteria</taxon>
        <taxon>Pseudomonadati</taxon>
        <taxon>Pseudomonadota</taxon>
        <taxon>Gammaproteobacteria</taxon>
        <taxon>Enterobacterales</taxon>
        <taxon>Enterobacteriaceae</taxon>
        <taxon>Escherichia</taxon>
    </lineage>
</organism>
<gene>
    <name evidence="1" type="ORF">E6D34_28955</name>
</gene>
<evidence type="ECO:0000313" key="2">
    <source>
        <dbReference type="Proteomes" id="UP000532204"/>
    </source>
</evidence>
<reference evidence="1 2" key="1">
    <citation type="submission" date="2019-05" db="EMBL/GenBank/DDBJ databases">
        <authorList>
            <consortium name="NARMS: The National Antimicrobial Resistance Monitoring System"/>
        </authorList>
    </citation>
    <scope>NUCLEOTIDE SEQUENCE [LARGE SCALE GENOMIC DNA]</scope>
    <source>
        <strain evidence="1 2">CVM N18EC122</strain>
    </source>
</reference>
<protein>
    <submittedName>
        <fullName evidence="1">Uncharacterized protein</fullName>
    </submittedName>
</protein>